<protein>
    <submittedName>
        <fullName evidence="5">GntR family transcriptional regulator</fullName>
    </submittedName>
</protein>
<dbReference type="PANTHER" id="PTHR44846:SF1">
    <property type="entry name" value="MANNOSYL-D-GLYCERATE TRANSPORT_METABOLISM SYSTEM REPRESSOR MNGR-RELATED"/>
    <property type="match status" value="1"/>
</dbReference>
<dbReference type="InterPro" id="IPR011663">
    <property type="entry name" value="UTRA"/>
</dbReference>
<dbReference type="InterPro" id="IPR000524">
    <property type="entry name" value="Tscrpt_reg_HTH_GntR"/>
</dbReference>
<feature type="domain" description="HTH gntR-type" evidence="4">
    <location>
        <begin position="4"/>
        <end position="72"/>
    </location>
</feature>
<dbReference type="CDD" id="cd07377">
    <property type="entry name" value="WHTH_GntR"/>
    <property type="match status" value="1"/>
</dbReference>
<keyword evidence="2" id="KW-0238">DNA-binding</keyword>
<dbReference type="RefSeq" id="WP_067395755.1">
    <property type="nucleotide sequence ID" value="NZ_JXKH01000005.1"/>
</dbReference>
<accession>A0A1L8REK0</accession>
<proteinExistence type="predicted"/>
<dbReference type="GO" id="GO:0045892">
    <property type="term" value="P:negative regulation of DNA-templated transcription"/>
    <property type="evidence" value="ECO:0007669"/>
    <property type="project" value="TreeGrafter"/>
</dbReference>
<evidence type="ECO:0000259" key="4">
    <source>
        <dbReference type="PROSITE" id="PS50949"/>
    </source>
</evidence>
<dbReference type="Pfam" id="PF07702">
    <property type="entry name" value="UTRA"/>
    <property type="match status" value="1"/>
</dbReference>
<comment type="caution">
    <text evidence="5">The sequence shown here is derived from an EMBL/GenBank/DDBJ whole genome shotgun (WGS) entry which is preliminary data.</text>
</comment>
<dbReference type="Pfam" id="PF00392">
    <property type="entry name" value="GntR"/>
    <property type="match status" value="1"/>
</dbReference>
<dbReference type="AlphaFoldDB" id="A0A1L8REK0"/>
<dbReference type="GO" id="GO:0003677">
    <property type="term" value="F:DNA binding"/>
    <property type="evidence" value="ECO:0007669"/>
    <property type="project" value="UniProtKB-KW"/>
</dbReference>
<name>A0A1L8REK0_9ENTE</name>
<dbReference type="InterPro" id="IPR050679">
    <property type="entry name" value="Bact_HTH_transcr_reg"/>
</dbReference>
<dbReference type="GO" id="GO:0003700">
    <property type="term" value="F:DNA-binding transcription factor activity"/>
    <property type="evidence" value="ECO:0007669"/>
    <property type="project" value="InterPro"/>
</dbReference>
<evidence type="ECO:0000256" key="1">
    <source>
        <dbReference type="ARBA" id="ARBA00023015"/>
    </source>
</evidence>
<dbReference type="Proteomes" id="UP000181884">
    <property type="component" value="Unassembled WGS sequence"/>
</dbReference>
<dbReference type="InterPro" id="IPR036388">
    <property type="entry name" value="WH-like_DNA-bd_sf"/>
</dbReference>
<dbReference type="PANTHER" id="PTHR44846">
    <property type="entry name" value="MANNOSYL-D-GLYCERATE TRANSPORT/METABOLISM SYSTEM REPRESSOR MNGR-RELATED"/>
    <property type="match status" value="1"/>
</dbReference>
<gene>
    <name evidence="5" type="ORF">RU97_GL002279</name>
</gene>
<dbReference type="EMBL" id="JXKH01000005">
    <property type="protein sequence ID" value="OJG18206.1"/>
    <property type="molecule type" value="Genomic_DNA"/>
</dbReference>
<dbReference type="InterPro" id="IPR028978">
    <property type="entry name" value="Chorismate_lyase_/UTRA_dom_sf"/>
</dbReference>
<evidence type="ECO:0000313" key="5">
    <source>
        <dbReference type="EMBL" id="OJG18206.1"/>
    </source>
</evidence>
<dbReference type="Gene3D" id="1.10.10.10">
    <property type="entry name" value="Winged helix-like DNA-binding domain superfamily/Winged helix DNA-binding domain"/>
    <property type="match status" value="1"/>
</dbReference>
<dbReference type="NCBIfam" id="NF041547">
    <property type="entry name" value="GntR_LSA1692"/>
    <property type="match status" value="1"/>
</dbReference>
<reference evidence="5 6" key="1">
    <citation type="submission" date="2014-12" db="EMBL/GenBank/DDBJ databases">
        <title>Draft genome sequences of 29 type strains of Enterococci.</title>
        <authorList>
            <person name="Zhong Z."/>
            <person name="Sun Z."/>
            <person name="Liu W."/>
            <person name="Zhang W."/>
            <person name="Zhang H."/>
        </authorList>
    </citation>
    <scope>NUCLEOTIDE SEQUENCE [LARGE SCALE GENOMIC DNA]</scope>
    <source>
        <strain evidence="5 6">DSM 17029</strain>
    </source>
</reference>
<organism evidence="5 6">
    <name type="scientific">Enterococcus canis</name>
    <dbReference type="NCBI Taxonomy" id="214095"/>
    <lineage>
        <taxon>Bacteria</taxon>
        <taxon>Bacillati</taxon>
        <taxon>Bacillota</taxon>
        <taxon>Bacilli</taxon>
        <taxon>Lactobacillales</taxon>
        <taxon>Enterococcaceae</taxon>
        <taxon>Enterococcus</taxon>
    </lineage>
</organism>
<dbReference type="SUPFAM" id="SSF64288">
    <property type="entry name" value="Chorismate lyase-like"/>
    <property type="match status" value="1"/>
</dbReference>
<dbReference type="STRING" id="214095.RU97_GL002279"/>
<dbReference type="SMART" id="SM00345">
    <property type="entry name" value="HTH_GNTR"/>
    <property type="match status" value="1"/>
</dbReference>
<dbReference type="PROSITE" id="PS50949">
    <property type="entry name" value="HTH_GNTR"/>
    <property type="match status" value="1"/>
</dbReference>
<keyword evidence="1" id="KW-0805">Transcription regulation</keyword>
<keyword evidence="6" id="KW-1185">Reference proteome</keyword>
<dbReference type="SUPFAM" id="SSF46785">
    <property type="entry name" value="Winged helix' DNA-binding domain"/>
    <property type="match status" value="1"/>
</dbReference>
<evidence type="ECO:0000256" key="3">
    <source>
        <dbReference type="ARBA" id="ARBA00023163"/>
    </source>
</evidence>
<evidence type="ECO:0000313" key="6">
    <source>
        <dbReference type="Proteomes" id="UP000181884"/>
    </source>
</evidence>
<keyword evidence="3" id="KW-0804">Transcription</keyword>
<evidence type="ECO:0000256" key="2">
    <source>
        <dbReference type="ARBA" id="ARBA00023125"/>
    </source>
</evidence>
<dbReference type="SMART" id="SM00866">
    <property type="entry name" value="UTRA"/>
    <property type="match status" value="1"/>
</dbReference>
<sequence length="237" mass="27465">MKKIPIFREVAQKIRERVLDGTYVSSQRLPSEYELAKEFDVSRLTVRKAIDELIAQNILVKQKGRGTYAMQSQKIQSGRSGLQGFSEAAKAYGKESRTVLIQFEETPFEEKLWETLQADSRETIYHIVRLRGFDEEPMTVENLHVRAKYLPFESEKQLTDSIFQLIEKKIEIAYSHQEVEAVLVDAEMSRLLQVPVGNPLLLVHSITYSVTGVPILYDTSYYRADKYTFKNTLHRRI</sequence>
<dbReference type="PRINTS" id="PR00035">
    <property type="entry name" value="HTHGNTR"/>
</dbReference>
<dbReference type="Gene3D" id="3.40.1410.10">
    <property type="entry name" value="Chorismate lyase-like"/>
    <property type="match status" value="1"/>
</dbReference>
<dbReference type="InterPro" id="IPR036390">
    <property type="entry name" value="WH_DNA-bd_sf"/>
</dbReference>